<dbReference type="HOGENOM" id="CLU_1866396_0_0_1"/>
<dbReference type="Gene3D" id="2.40.70.10">
    <property type="entry name" value="Acid Proteases"/>
    <property type="match status" value="1"/>
</dbReference>
<name>A0A0C9VG50_SPHS4</name>
<sequence>MNLYPDEKGVGVDPRLRKMEVWLVQDTMTTLNFSAPKTEFNLITQQTSGFAATPIDGIVGMWYYPHKGVSRALELSNKPPMFGLYLIPSSTGDEAELILDGYDASKTTNDLRFANILDPDVTLNSWTLESSSIKVNN</sequence>
<dbReference type="InterPro" id="IPR033121">
    <property type="entry name" value="PEPTIDASE_A1"/>
</dbReference>
<proteinExistence type="predicted"/>
<dbReference type="AlphaFoldDB" id="A0A0C9VG50"/>
<keyword evidence="3" id="KW-1185">Reference proteome</keyword>
<feature type="domain" description="Peptidase A1" evidence="1">
    <location>
        <begin position="23"/>
        <end position="137"/>
    </location>
</feature>
<protein>
    <recommendedName>
        <fullName evidence="1">Peptidase A1 domain-containing protein</fullName>
    </recommendedName>
</protein>
<dbReference type="Proteomes" id="UP000054279">
    <property type="component" value="Unassembled WGS sequence"/>
</dbReference>
<evidence type="ECO:0000313" key="3">
    <source>
        <dbReference type="Proteomes" id="UP000054279"/>
    </source>
</evidence>
<dbReference type="Pfam" id="PF00026">
    <property type="entry name" value="Asp"/>
    <property type="match status" value="1"/>
</dbReference>
<accession>A0A0C9VG50</accession>
<dbReference type="InterPro" id="IPR021109">
    <property type="entry name" value="Peptidase_aspartic_dom_sf"/>
</dbReference>
<evidence type="ECO:0000313" key="2">
    <source>
        <dbReference type="EMBL" id="KIJ45944.1"/>
    </source>
</evidence>
<gene>
    <name evidence="2" type="ORF">M422DRAFT_46518</name>
</gene>
<dbReference type="OrthoDB" id="771136at2759"/>
<dbReference type="SUPFAM" id="SSF50630">
    <property type="entry name" value="Acid proteases"/>
    <property type="match status" value="1"/>
</dbReference>
<reference evidence="2 3" key="1">
    <citation type="submission" date="2014-06" db="EMBL/GenBank/DDBJ databases">
        <title>Evolutionary Origins and Diversification of the Mycorrhizal Mutualists.</title>
        <authorList>
            <consortium name="DOE Joint Genome Institute"/>
            <consortium name="Mycorrhizal Genomics Consortium"/>
            <person name="Kohler A."/>
            <person name="Kuo A."/>
            <person name="Nagy L.G."/>
            <person name="Floudas D."/>
            <person name="Copeland A."/>
            <person name="Barry K.W."/>
            <person name="Cichocki N."/>
            <person name="Veneault-Fourrey C."/>
            <person name="LaButti K."/>
            <person name="Lindquist E.A."/>
            <person name="Lipzen A."/>
            <person name="Lundell T."/>
            <person name="Morin E."/>
            <person name="Murat C."/>
            <person name="Riley R."/>
            <person name="Ohm R."/>
            <person name="Sun H."/>
            <person name="Tunlid A."/>
            <person name="Henrissat B."/>
            <person name="Grigoriev I.V."/>
            <person name="Hibbett D.S."/>
            <person name="Martin F."/>
        </authorList>
    </citation>
    <scope>NUCLEOTIDE SEQUENCE [LARGE SCALE GENOMIC DNA]</scope>
    <source>
        <strain evidence="2 3">SS14</strain>
    </source>
</reference>
<evidence type="ECO:0000259" key="1">
    <source>
        <dbReference type="Pfam" id="PF00026"/>
    </source>
</evidence>
<dbReference type="EMBL" id="KN837110">
    <property type="protein sequence ID" value="KIJ45944.1"/>
    <property type="molecule type" value="Genomic_DNA"/>
</dbReference>
<organism evidence="2 3">
    <name type="scientific">Sphaerobolus stellatus (strain SS14)</name>
    <dbReference type="NCBI Taxonomy" id="990650"/>
    <lineage>
        <taxon>Eukaryota</taxon>
        <taxon>Fungi</taxon>
        <taxon>Dikarya</taxon>
        <taxon>Basidiomycota</taxon>
        <taxon>Agaricomycotina</taxon>
        <taxon>Agaricomycetes</taxon>
        <taxon>Phallomycetidae</taxon>
        <taxon>Geastrales</taxon>
        <taxon>Sphaerobolaceae</taxon>
        <taxon>Sphaerobolus</taxon>
    </lineage>
</organism>